<dbReference type="Pfam" id="PF09402">
    <property type="entry name" value="MSC"/>
    <property type="match status" value="1"/>
</dbReference>
<dbReference type="AlphaFoldDB" id="A0A2P2JVC9"/>
<feature type="transmembrane region" description="Helical" evidence="8">
    <location>
        <begin position="53"/>
        <end position="74"/>
    </location>
</feature>
<feature type="compositionally biased region" description="Basic residues" evidence="7">
    <location>
        <begin position="1"/>
        <end position="11"/>
    </location>
</feature>
<keyword evidence="3 8" id="KW-0812">Transmembrane</keyword>
<accession>A0A2P2JVC9</accession>
<dbReference type="EMBL" id="GGEC01016938">
    <property type="protein sequence ID" value="MBW97421.1"/>
    <property type="molecule type" value="Transcribed_RNA"/>
</dbReference>
<evidence type="ECO:0000256" key="5">
    <source>
        <dbReference type="ARBA" id="ARBA00023136"/>
    </source>
</evidence>
<evidence type="ECO:0000256" key="6">
    <source>
        <dbReference type="ARBA" id="ARBA00023242"/>
    </source>
</evidence>
<comment type="subcellular location">
    <subcellularLocation>
        <location evidence="1">Nucleus inner membrane</location>
    </subcellularLocation>
</comment>
<evidence type="ECO:0000259" key="9">
    <source>
        <dbReference type="Pfam" id="PF09402"/>
    </source>
</evidence>
<feature type="transmembrane region" description="Helical" evidence="8">
    <location>
        <begin position="241"/>
        <end position="260"/>
    </location>
</feature>
<keyword evidence="4 8" id="KW-1133">Transmembrane helix</keyword>
<evidence type="ECO:0000256" key="7">
    <source>
        <dbReference type="SAM" id="MobiDB-lite"/>
    </source>
</evidence>
<dbReference type="PANTHER" id="PTHR47808:SF2">
    <property type="entry name" value="LEM DOMAIN-CONTAINING PROTEIN 2"/>
    <property type="match status" value="1"/>
</dbReference>
<keyword evidence="6" id="KW-0539">Nucleus</keyword>
<evidence type="ECO:0000256" key="3">
    <source>
        <dbReference type="ARBA" id="ARBA00022692"/>
    </source>
</evidence>
<dbReference type="InterPro" id="IPR041885">
    <property type="entry name" value="MAN1_winged_helix_dom"/>
</dbReference>
<dbReference type="InterPro" id="IPR044780">
    <property type="entry name" value="Heh2/Src1"/>
</dbReference>
<evidence type="ECO:0000256" key="8">
    <source>
        <dbReference type="SAM" id="Phobius"/>
    </source>
</evidence>
<feature type="region of interest" description="Disordered" evidence="7">
    <location>
        <begin position="1"/>
        <end position="44"/>
    </location>
</feature>
<feature type="compositionally biased region" description="Low complexity" evidence="7">
    <location>
        <begin position="26"/>
        <end position="38"/>
    </location>
</feature>
<name>A0A2P2JVC9_RHIMU</name>
<dbReference type="GO" id="GO:0005637">
    <property type="term" value="C:nuclear inner membrane"/>
    <property type="evidence" value="ECO:0007669"/>
    <property type="project" value="UniProtKB-SubCell"/>
</dbReference>
<keyword evidence="5 8" id="KW-0472">Membrane</keyword>
<organism evidence="10">
    <name type="scientific">Rhizophora mucronata</name>
    <name type="common">Asiatic mangrove</name>
    <dbReference type="NCBI Taxonomy" id="61149"/>
    <lineage>
        <taxon>Eukaryota</taxon>
        <taxon>Viridiplantae</taxon>
        <taxon>Streptophyta</taxon>
        <taxon>Embryophyta</taxon>
        <taxon>Tracheophyta</taxon>
        <taxon>Spermatophyta</taxon>
        <taxon>Magnoliopsida</taxon>
        <taxon>eudicotyledons</taxon>
        <taxon>Gunneridae</taxon>
        <taxon>Pentapetalae</taxon>
        <taxon>rosids</taxon>
        <taxon>fabids</taxon>
        <taxon>Malpighiales</taxon>
        <taxon>Rhizophoraceae</taxon>
        <taxon>Rhizophora</taxon>
    </lineage>
</organism>
<dbReference type="InterPro" id="IPR018996">
    <property type="entry name" value="Man1/Src1-like_C"/>
</dbReference>
<dbReference type="GO" id="GO:0071763">
    <property type="term" value="P:nuclear membrane organization"/>
    <property type="evidence" value="ECO:0007669"/>
    <property type="project" value="TreeGrafter"/>
</dbReference>
<evidence type="ECO:0000256" key="4">
    <source>
        <dbReference type="ARBA" id="ARBA00022989"/>
    </source>
</evidence>
<dbReference type="GO" id="GO:0005783">
    <property type="term" value="C:endoplasmic reticulum"/>
    <property type="evidence" value="ECO:0007669"/>
    <property type="project" value="TreeGrafter"/>
</dbReference>
<protein>
    <submittedName>
        <fullName evidence="10">Uncharacterized protein MANES_17G019300</fullName>
    </submittedName>
</protein>
<keyword evidence="2" id="KW-0597">Phosphoprotein</keyword>
<feature type="domain" description="Man1/Src1-like C-terminal" evidence="9">
    <location>
        <begin position="94"/>
        <end position="352"/>
    </location>
</feature>
<proteinExistence type="predicted"/>
<sequence length="398" mass="45666">MPSTPKKRPKQGSRVPKPVSEPEPPSSSSSSFSPRNSSIMEPPQNLFPSKEELLRLVAVLAIASFVVFTCHFIASLMNPVTKPFCDSNVDSSPDSISDFCEPCPRNGECYQGKLECARGYTKDGNSCIEDGDIKEKAKKLSEWVENHLCEAYAALLCYGEGKVWVREDDIWNDLDGHELLENVEPNSTVYMYTKRRAVEAIDRLMELRVNPNGNKELKCPDALAEQYKPFTCRIAQWISKHILLVVLVCVMILGCVFLFLKVRRRRYLLTRGEEIYHQVCEMLEENALMSKRENSEWEPWVVASRLRDYLLLPKERKDPLLWKKVENLAQEDSRIDQYPKLIKGESKVVWEWQVEGSLGSARLRRKGEDSKLKFNNSIEEKPGQQHHAAMSEPRILMV</sequence>
<dbReference type="GO" id="GO:0003682">
    <property type="term" value="F:chromatin binding"/>
    <property type="evidence" value="ECO:0007669"/>
    <property type="project" value="InterPro"/>
</dbReference>
<dbReference type="GO" id="GO:0034399">
    <property type="term" value="C:nuclear periphery"/>
    <property type="evidence" value="ECO:0007669"/>
    <property type="project" value="TreeGrafter"/>
</dbReference>
<evidence type="ECO:0000256" key="2">
    <source>
        <dbReference type="ARBA" id="ARBA00022553"/>
    </source>
</evidence>
<evidence type="ECO:0000313" key="10">
    <source>
        <dbReference type="EMBL" id="MBW97421.1"/>
    </source>
</evidence>
<dbReference type="PANTHER" id="PTHR47808">
    <property type="entry name" value="INNER NUCLEAR MEMBRANE PROTEIN HEH2-RELATED"/>
    <property type="match status" value="1"/>
</dbReference>
<dbReference type="Gene3D" id="1.10.10.1180">
    <property type="entry name" value="MAN1, winged-helix domain"/>
    <property type="match status" value="1"/>
</dbReference>
<reference evidence="10" key="1">
    <citation type="submission" date="2018-02" db="EMBL/GenBank/DDBJ databases">
        <title>Rhizophora mucronata_Transcriptome.</title>
        <authorList>
            <person name="Meera S.P."/>
            <person name="Sreeshan A."/>
            <person name="Augustine A."/>
        </authorList>
    </citation>
    <scope>NUCLEOTIDE SEQUENCE</scope>
    <source>
        <tissue evidence="10">Leaf</tissue>
    </source>
</reference>
<evidence type="ECO:0000256" key="1">
    <source>
        <dbReference type="ARBA" id="ARBA00004540"/>
    </source>
</evidence>